<dbReference type="InterPro" id="IPR010987">
    <property type="entry name" value="Glutathione-S-Trfase_C-like"/>
</dbReference>
<evidence type="ECO:0000313" key="8">
    <source>
        <dbReference type="Proteomes" id="UP001215598"/>
    </source>
</evidence>
<dbReference type="Gene3D" id="3.40.30.10">
    <property type="entry name" value="Glutaredoxin"/>
    <property type="match status" value="1"/>
</dbReference>
<dbReference type="Gene3D" id="1.20.1050.10">
    <property type="match status" value="1"/>
</dbReference>
<dbReference type="PROSITE" id="PS50404">
    <property type="entry name" value="GST_NTER"/>
    <property type="match status" value="1"/>
</dbReference>
<dbReference type="Pfam" id="PF00043">
    <property type="entry name" value="GST_C"/>
    <property type="match status" value="1"/>
</dbReference>
<dbReference type="GO" id="GO:0005737">
    <property type="term" value="C:cytoplasm"/>
    <property type="evidence" value="ECO:0007669"/>
    <property type="project" value="TreeGrafter"/>
</dbReference>
<dbReference type="EC" id="2.5.1.18" evidence="1"/>
<sequence>MTILKLYGSKLSTCTRRVGTLLHELKIPFELIEISIAKGETQTPEHLEKQPFGQIPYIDDNGFILYESRAIYRYIAAKHPESGFIPAEPKANALFEPAAVAEGANFDSSASKAGFEKCFGMTPDQTRVDTELAALEKKLDAYEVILSKHRYVGGATLTLADLFHLPDMMTRRPNVARWYQELISRPSWLAVVDGLKPTETY</sequence>
<organism evidence="7 8">
    <name type="scientific">Mycena metata</name>
    <dbReference type="NCBI Taxonomy" id="1033252"/>
    <lineage>
        <taxon>Eukaryota</taxon>
        <taxon>Fungi</taxon>
        <taxon>Dikarya</taxon>
        <taxon>Basidiomycota</taxon>
        <taxon>Agaricomycotina</taxon>
        <taxon>Agaricomycetes</taxon>
        <taxon>Agaricomycetidae</taxon>
        <taxon>Agaricales</taxon>
        <taxon>Marasmiineae</taxon>
        <taxon>Mycenaceae</taxon>
        <taxon>Mycena</taxon>
    </lineage>
</organism>
<keyword evidence="2" id="KW-0808">Transferase</keyword>
<accession>A0AAD7NGD8</accession>
<feature type="domain" description="GST N-terminal" evidence="5">
    <location>
        <begin position="2"/>
        <end position="83"/>
    </location>
</feature>
<dbReference type="InterPro" id="IPR040079">
    <property type="entry name" value="Glutathione_S-Trfase"/>
</dbReference>
<dbReference type="GO" id="GO:0004364">
    <property type="term" value="F:glutathione transferase activity"/>
    <property type="evidence" value="ECO:0007669"/>
    <property type="project" value="UniProtKB-EC"/>
</dbReference>
<dbReference type="SUPFAM" id="SSF47616">
    <property type="entry name" value="GST C-terminal domain-like"/>
    <property type="match status" value="1"/>
</dbReference>
<dbReference type="GO" id="GO:0006749">
    <property type="term" value="P:glutathione metabolic process"/>
    <property type="evidence" value="ECO:0007669"/>
    <property type="project" value="TreeGrafter"/>
</dbReference>
<evidence type="ECO:0000313" key="7">
    <source>
        <dbReference type="EMBL" id="KAJ7759639.1"/>
    </source>
</evidence>
<keyword evidence="8" id="KW-1185">Reference proteome</keyword>
<evidence type="ECO:0000256" key="1">
    <source>
        <dbReference type="ARBA" id="ARBA00012452"/>
    </source>
</evidence>
<dbReference type="EMBL" id="JARKIB010000039">
    <property type="protein sequence ID" value="KAJ7759639.1"/>
    <property type="molecule type" value="Genomic_DNA"/>
</dbReference>
<dbReference type="SFLD" id="SFLDG00358">
    <property type="entry name" value="Main_(cytGST)"/>
    <property type="match status" value="1"/>
</dbReference>
<comment type="caution">
    <text evidence="7">The sequence shown here is derived from an EMBL/GenBank/DDBJ whole genome shotgun (WGS) entry which is preliminary data.</text>
</comment>
<evidence type="ECO:0000256" key="3">
    <source>
        <dbReference type="ARBA" id="ARBA00047960"/>
    </source>
</evidence>
<dbReference type="InterPro" id="IPR004045">
    <property type="entry name" value="Glutathione_S-Trfase_N"/>
</dbReference>
<dbReference type="GO" id="GO:0043295">
    <property type="term" value="F:glutathione binding"/>
    <property type="evidence" value="ECO:0007669"/>
    <property type="project" value="TreeGrafter"/>
</dbReference>
<reference evidence="7" key="1">
    <citation type="submission" date="2023-03" db="EMBL/GenBank/DDBJ databases">
        <title>Massive genome expansion in bonnet fungi (Mycena s.s.) driven by repeated elements and novel gene families across ecological guilds.</title>
        <authorList>
            <consortium name="Lawrence Berkeley National Laboratory"/>
            <person name="Harder C.B."/>
            <person name="Miyauchi S."/>
            <person name="Viragh M."/>
            <person name="Kuo A."/>
            <person name="Thoen E."/>
            <person name="Andreopoulos B."/>
            <person name="Lu D."/>
            <person name="Skrede I."/>
            <person name="Drula E."/>
            <person name="Henrissat B."/>
            <person name="Morin E."/>
            <person name="Kohler A."/>
            <person name="Barry K."/>
            <person name="LaButti K."/>
            <person name="Morin E."/>
            <person name="Salamov A."/>
            <person name="Lipzen A."/>
            <person name="Mereny Z."/>
            <person name="Hegedus B."/>
            <person name="Baldrian P."/>
            <person name="Stursova M."/>
            <person name="Weitz H."/>
            <person name="Taylor A."/>
            <person name="Grigoriev I.V."/>
            <person name="Nagy L.G."/>
            <person name="Martin F."/>
            <person name="Kauserud H."/>
        </authorList>
    </citation>
    <scope>NUCLEOTIDE SEQUENCE</scope>
    <source>
        <strain evidence="7">CBHHK182m</strain>
    </source>
</reference>
<protein>
    <recommendedName>
        <fullName evidence="1">glutathione transferase</fullName>
        <ecNumber evidence="1">2.5.1.18</ecNumber>
    </recommendedName>
</protein>
<name>A0AAD7NGD8_9AGAR</name>
<dbReference type="PROSITE" id="PS50405">
    <property type="entry name" value="GST_CTER"/>
    <property type="match status" value="1"/>
</dbReference>
<dbReference type="PANTHER" id="PTHR43900">
    <property type="entry name" value="GLUTATHIONE S-TRANSFERASE RHO"/>
    <property type="match status" value="1"/>
</dbReference>
<dbReference type="PANTHER" id="PTHR43900:SF3">
    <property type="entry name" value="GLUTATHIONE S-TRANSFERASE RHO"/>
    <property type="match status" value="1"/>
</dbReference>
<evidence type="ECO:0000259" key="5">
    <source>
        <dbReference type="PROSITE" id="PS50404"/>
    </source>
</evidence>
<feature type="domain" description="GST C-terminal" evidence="6">
    <location>
        <begin position="88"/>
        <end position="201"/>
    </location>
</feature>
<dbReference type="InterPro" id="IPR004046">
    <property type="entry name" value="GST_C"/>
</dbReference>
<dbReference type="Pfam" id="PF02798">
    <property type="entry name" value="GST_N"/>
    <property type="match status" value="1"/>
</dbReference>
<gene>
    <name evidence="7" type="ORF">B0H16DRAFT_1662220</name>
</gene>
<dbReference type="Proteomes" id="UP001215598">
    <property type="component" value="Unassembled WGS sequence"/>
</dbReference>
<dbReference type="SUPFAM" id="SSF52833">
    <property type="entry name" value="Thioredoxin-like"/>
    <property type="match status" value="1"/>
</dbReference>
<comment type="similarity">
    <text evidence="4">Belongs to the GST superfamily.</text>
</comment>
<dbReference type="InterPro" id="IPR036282">
    <property type="entry name" value="Glutathione-S-Trfase_C_sf"/>
</dbReference>
<evidence type="ECO:0000256" key="2">
    <source>
        <dbReference type="ARBA" id="ARBA00022679"/>
    </source>
</evidence>
<dbReference type="SFLD" id="SFLDS00019">
    <property type="entry name" value="Glutathione_Transferase_(cytos"/>
    <property type="match status" value="1"/>
</dbReference>
<evidence type="ECO:0000256" key="4">
    <source>
        <dbReference type="RuleBase" id="RU003494"/>
    </source>
</evidence>
<dbReference type="AlphaFoldDB" id="A0AAD7NGD8"/>
<dbReference type="FunFam" id="3.40.30.10:FF:000016">
    <property type="entry name" value="Glutathione S-transferase F2"/>
    <property type="match status" value="1"/>
</dbReference>
<dbReference type="InterPro" id="IPR036249">
    <property type="entry name" value="Thioredoxin-like_sf"/>
</dbReference>
<comment type="catalytic activity">
    <reaction evidence="3">
        <text>RX + glutathione = an S-substituted glutathione + a halide anion + H(+)</text>
        <dbReference type="Rhea" id="RHEA:16437"/>
        <dbReference type="ChEBI" id="CHEBI:15378"/>
        <dbReference type="ChEBI" id="CHEBI:16042"/>
        <dbReference type="ChEBI" id="CHEBI:17792"/>
        <dbReference type="ChEBI" id="CHEBI:57925"/>
        <dbReference type="ChEBI" id="CHEBI:90779"/>
        <dbReference type="EC" id="2.5.1.18"/>
    </reaction>
</comment>
<evidence type="ECO:0000259" key="6">
    <source>
        <dbReference type="PROSITE" id="PS50405"/>
    </source>
</evidence>
<proteinExistence type="inferred from homology"/>